<keyword evidence="5" id="KW-0547">Nucleotide-binding</keyword>
<dbReference type="EMBL" id="FLRB01000008">
    <property type="protein sequence ID" value="SBT20775.1"/>
    <property type="molecule type" value="Genomic_DNA"/>
</dbReference>
<dbReference type="FunFam" id="1.10.287.130:FF:000002">
    <property type="entry name" value="Two-component osmosensing histidine kinase"/>
    <property type="match status" value="1"/>
</dbReference>
<comment type="catalytic activity">
    <reaction evidence="1">
        <text>ATP + protein L-histidine = ADP + protein N-phospho-L-histidine.</text>
        <dbReference type="EC" id="2.7.13.3"/>
    </reaction>
</comment>
<dbReference type="AlphaFoldDB" id="A0A1C3JS28"/>
<dbReference type="GO" id="GO:0000155">
    <property type="term" value="F:phosphorelay sensor kinase activity"/>
    <property type="evidence" value="ECO:0007669"/>
    <property type="project" value="InterPro"/>
</dbReference>
<dbReference type="SUPFAM" id="SSF47384">
    <property type="entry name" value="Homodimeric domain of signal transducing histidine kinase"/>
    <property type="match status" value="1"/>
</dbReference>
<dbReference type="Gene3D" id="6.10.340.10">
    <property type="match status" value="1"/>
</dbReference>
<evidence type="ECO:0000259" key="13">
    <source>
        <dbReference type="PROSITE" id="PS50109"/>
    </source>
</evidence>
<dbReference type="InterPro" id="IPR011006">
    <property type="entry name" value="CheY-like_superfamily"/>
</dbReference>
<keyword evidence="12" id="KW-1133">Transmembrane helix</keyword>
<name>A0A1C3JS28_9GAMM</name>
<feature type="domain" description="Response regulatory" evidence="14">
    <location>
        <begin position="629"/>
        <end position="746"/>
    </location>
</feature>
<dbReference type="InterPro" id="IPR003661">
    <property type="entry name" value="HisK_dim/P_dom"/>
</dbReference>
<keyword evidence="8" id="KW-0902">Two-component regulatory system</keyword>
<dbReference type="SUPFAM" id="SSF52172">
    <property type="entry name" value="CheY-like"/>
    <property type="match status" value="1"/>
</dbReference>
<sequence>MLLSISRSIAAKVALAFSLVMVTLVVSYIVMSQRLDTIGVAMNNVTEISRNTIAIIRINKDIIEMQRDVSVYSLSGSDAVFEKIDENFQDIKIRLDSLSDVDTSEVERQYISSLAMLVDELGQNLEGLTSLYKSRSVLIDDVLEDIYQTAITELYNLNQMSSSVENELLLVEEMNKWHTLHRNAWLFLSKKDYLKRKQVTSVLKEIASSRLFGKSEESLRLSDLGKEYQKYFLKSIQINRNYFNLVNVVMAGNAIEFSTLANTLREHSQLRLQKIKEHANESIITTENILNILSIAIILYLIFLAFFLHVHITKAITLLTGSFSRFLSGDLSASIHHTSRKDEIGVLAQAASRFRDMSIDLDKEKQAAIQMSKVKSEFLANMSHEIRTPMNGILGMASQLSHTDLIAPQREMLNIITSSGESLLVIINDILDVSKIEAGKIELEQRPIGLNALLKDIELLFKGQATAKGIQLSVRTCPANQNIAFVGDETRIKQILMNLLGNAIKFTDHGEVALTTHAEVDSDDKMTLLFSVTDTGIGIDPDNIEKLFGAFAQADTSITRKFGGTGLGLTITSQLLSLMGSKLEVESDVKKGSRFFFEIETEQCSLAVPDAQAEKNDTSSEKADYSNLKVLVAEDNKTNQIVVKGFLNKLKVGSITLAEDGEQAINICKKEVFDLIFMDMQMPIIDGLKATLEIKKMDDYRHVPIIALTANVFEDDKKQCEEAGMCDFLGKPINLMQLKGILDKWSRQS</sequence>
<proteinExistence type="predicted"/>
<evidence type="ECO:0000256" key="9">
    <source>
        <dbReference type="ARBA" id="ARBA00064003"/>
    </source>
</evidence>
<evidence type="ECO:0000256" key="1">
    <source>
        <dbReference type="ARBA" id="ARBA00000085"/>
    </source>
</evidence>
<feature type="transmembrane region" description="Helical" evidence="12">
    <location>
        <begin position="289"/>
        <end position="308"/>
    </location>
</feature>
<evidence type="ECO:0000256" key="11">
    <source>
        <dbReference type="PROSITE-ProRule" id="PRU00169"/>
    </source>
</evidence>
<evidence type="ECO:0000256" key="12">
    <source>
        <dbReference type="SAM" id="Phobius"/>
    </source>
</evidence>
<dbReference type="PRINTS" id="PR00344">
    <property type="entry name" value="BCTRLSENSOR"/>
</dbReference>
<evidence type="ECO:0000256" key="7">
    <source>
        <dbReference type="ARBA" id="ARBA00022840"/>
    </source>
</evidence>
<keyword evidence="12" id="KW-0812">Transmembrane</keyword>
<dbReference type="Gene3D" id="3.30.565.10">
    <property type="entry name" value="Histidine kinase-like ATPase, C-terminal domain"/>
    <property type="match status" value="1"/>
</dbReference>
<evidence type="ECO:0000256" key="6">
    <source>
        <dbReference type="ARBA" id="ARBA00022777"/>
    </source>
</evidence>
<dbReference type="Proteomes" id="UP000092840">
    <property type="component" value="Unassembled WGS sequence"/>
</dbReference>
<dbReference type="InterPro" id="IPR004358">
    <property type="entry name" value="Sig_transdc_His_kin-like_C"/>
</dbReference>
<dbReference type="Pfam" id="PF00512">
    <property type="entry name" value="HisKA"/>
    <property type="match status" value="1"/>
</dbReference>
<dbReference type="OrthoDB" id="6724607at2"/>
<evidence type="ECO:0000313" key="15">
    <source>
        <dbReference type="EMBL" id="SBT17925.1"/>
    </source>
</evidence>
<evidence type="ECO:0000313" key="17">
    <source>
        <dbReference type="Proteomes" id="UP000092840"/>
    </source>
</evidence>
<evidence type="ECO:0000256" key="4">
    <source>
        <dbReference type="ARBA" id="ARBA00022679"/>
    </source>
</evidence>
<dbReference type="InterPro" id="IPR003594">
    <property type="entry name" value="HATPase_dom"/>
</dbReference>
<evidence type="ECO:0000313" key="16">
    <source>
        <dbReference type="EMBL" id="SBT20775.1"/>
    </source>
</evidence>
<keyword evidence="7" id="KW-0067">ATP-binding</keyword>
<dbReference type="EC" id="2.7.13.3" evidence="2"/>
<dbReference type="PROSITE" id="PS50109">
    <property type="entry name" value="HIS_KIN"/>
    <property type="match status" value="1"/>
</dbReference>
<dbReference type="PROSITE" id="PS50110">
    <property type="entry name" value="RESPONSE_REGULATORY"/>
    <property type="match status" value="1"/>
</dbReference>
<comment type="subunit">
    <text evidence="9">At low DSF concentrations, interacts with RpfF.</text>
</comment>
<dbReference type="CDD" id="cd17546">
    <property type="entry name" value="REC_hyHK_CKI1_RcsC-like"/>
    <property type="match status" value="1"/>
</dbReference>
<dbReference type="CDD" id="cd00082">
    <property type="entry name" value="HisKA"/>
    <property type="match status" value="1"/>
</dbReference>
<feature type="modified residue" description="4-aspartylphosphate" evidence="11">
    <location>
        <position position="679"/>
    </location>
</feature>
<dbReference type="SUPFAM" id="SSF55874">
    <property type="entry name" value="ATPase domain of HSP90 chaperone/DNA topoisomerase II/histidine kinase"/>
    <property type="match status" value="1"/>
</dbReference>
<reference evidence="15 18" key="2">
    <citation type="submission" date="2016-06" db="EMBL/GenBank/DDBJ databases">
        <authorList>
            <person name="Kjaerup R.B."/>
            <person name="Dalgaard T.S."/>
            <person name="Juul-Madsen H.R."/>
        </authorList>
    </citation>
    <scope>NUCLEOTIDE SEQUENCE [LARGE SCALE GENOMIC DNA]</scope>
    <source>
        <strain evidence="15 18">CECT 5115</strain>
    </source>
</reference>
<dbReference type="FunFam" id="3.30.565.10:FF:000010">
    <property type="entry name" value="Sensor histidine kinase RcsC"/>
    <property type="match status" value="1"/>
</dbReference>
<dbReference type="Proteomes" id="UP000092871">
    <property type="component" value="Unassembled WGS sequence"/>
</dbReference>
<dbReference type="SMART" id="SM00387">
    <property type="entry name" value="HATPase_c"/>
    <property type="match status" value="1"/>
</dbReference>
<keyword evidence="12" id="KW-0472">Membrane</keyword>
<reference evidence="16 17" key="1">
    <citation type="submission" date="2016-06" db="EMBL/GenBank/DDBJ databases">
        <authorList>
            <person name="Rodrigo-Torres L."/>
            <person name="Arahal D.R."/>
        </authorList>
    </citation>
    <scope>NUCLEOTIDE SEQUENCE [LARGE SCALE GENOMIC DNA]</scope>
    <source>
        <strain evidence="16 17">CECT 5116</strain>
    </source>
</reference>
<evidence type="ECO:0000256" key="5">
    <source>
        <dbReference type="ARBA" id="ARBA00022741"/>
    </source>
</evidence>
<keyword evidence="4 15" id="KW-0808">Transferase</keyword>
<dbReference type="PANTHER" id="PTHR45339">
    <property type="entry name" value="HYBRID SIGNAL TRANSDUCTION HISTIDINE KINASE J"/>
    <property type="match status" value="1"/>
</dbReference>
<dbReference type="CDD" id="cd06225">
    <property type="entry name" value="HAMP"/>
    <property type="match status" value="1"/>
</dbReference>
<evidence type="ECO:0000259" key="14">
    <source>
        <dbReference type="PROSITE" id="PS50110"/>
    </source>
</evidence>
<dbReference type="CDD" id="cd16922">
    <property type="entry name" value="HATPase_EvgS-ArcB-TorS-like"/>
    <property type="match status" value="1"/>
</dbReference>
<protein>
    <recommendedName>
        <fullName evidence="10">Sensory/regulatory protein RpfC</fullName>
        <ecNumber evidence="2">2.7.13.3</ecNumber>
    </recommendedName>
</protein>
<dbReference type="PANTHER" id="PTHR45339:SF1">
    <property type="entry name" value="HYBRID SIGNAL TRANSDUCTION HISTIDINE KINASE J"/>
    <property type="match status" value="1"/>
</dbReference>
<dbReference type="EMBL" id="FLRA01000014">
    <property type="protein sequence ID" value="SBT17925.1"/>
    <property type="molecule type" value="Genomic_DNA"/>
</dbReference>
<dbReference type="Pfam" id="PF00072">
    <property type="entry name" value="Response_reg"/>
    <property type="match status" value="1"/>
</dbReference>
<evidence type="ECO:0000313" key="18">
    <source>
        <dbReference type="Proteomes" id="UP000092871"/>
    </source>
</evidence>
<evidence type="ECO:0000256" key="2">
    <source>
        <dbReference type="ARBA" id="ARBA00012438"/>
    </source>
</evidence>
<keyword evidence="3 11" id="KW-0597">Phosphoprotein</keyword>
<dbReference type="SMART" id="SM00388">
    <property type="entry name" value="HisKA"/>
    <property type="match status" value="1"/>
</dbReference>
<dbReference type="InterPro" id="IPR036097">
    <property type="entry name" value="HisK_dim/P_sf"/>
</dbReference>
<evidence type="ECO:0000256" key="10">
    <source>
        <dbReference type="ARBA" id="ARBA00068150"/>
    </source>
</evidence>
<dbReference type="Gene3D" id="1.10.287.130">
    <property type="match status" value="1"/>
</dbReference>
<evidence type="ECO:0000256" key="8">
    <source>
        <dbReference type="ARBA" id="ARBA00023012"/>
    </source>
</evidence>
<dbReference type="GO" id="GO:0005524">
    <property type="term" value="F:ATP binding"/>
    <property type="evidence" value="ECO:0007669"/>
    <property type="project" value="UniProtKB-KW"/>
</dbReference>
<keyword evidence="6" id="KW-0418">Kinase</keyword>
<dbReference type="InterPro" id="IPR001789">
    <property type="entry name" value="Sig_transdc_resp-reg_receiver"/>
</dbReference>
<dbReference type="Pfam" id="PF02518">
    <property type="entry name" value="HATPase_c"/>
    <property type="match status" value="1"/>
</dbReference>
<accession>A0A1C3JS28</accession>
<dbReference type="InterPro" id="IPR005467">
    <property type="entry name" value="His_kinase_dom"/>
</dbReference>
<keyword evidence="17" id="KW-1185">Reference proteome</keyword>
<dbReference type="InterPro" id="IPR036890">
    <property type="entry name" value="HATPase_C_sf"/>
</dbReference>
<feature type="domain" description="Histidine kinase" evidence="13">
    <location>
        <begin position="381"/>
        <end position="603"/>
    </location>
</feature>
<dbReference type="SMART" id="SM00448">
    <property type="entry name" value="REC"/>
    <property type="match status" value="1"/>
</dbReference>
<dbReference type="RefSeq" id="WP_067035854.1">
    <property type="nucleotide sequence ID" value="NZ_FLRA01000014.1"/>
</dbReference>
<evidence type="ECO:0000256" key="3">
    <source>
        <dbReference type="ARBA" id="ARBA00022553"/>
    </source>
</evidence>
<organism evidence="15 18">
    <name type="scientific">Marinomonas gallaica</name>
    <dbReference type="NCBI Taxonomy" id="1806667"/>
    <lineage>
        <taxon>Bacteria</taxon>
        <taxon>Pseudomonadati</taxon>
        <taxon>Pseudomonadota</taxon>
        <taxon>Gammaproteobacteria</taxon>
        <taxon>Oceanospirillales</taxon>
        <taxon>Oceanospirillaceae</taxon>
        <taxon>Marinomonas</taxon>
    </lineage>
</organism>
<dbReference type="Gene3D" id="3.40.50.2300">
    <property type="match status" value="1"/>
</dbReference>
<gene>
    <name evidence="15" type="primary">rpfC_4</name>
    <name evidence="16" type="synonym">rpfC_3</name>
    <name evidence="15" type="ORF">MGA5115_02042</name>
    <name evidence="16" type="ORF">MGA5116_01362</name>
</gene>
<dbReference type="SUPFAM" id="SSF158472">
    <property type="entry name" value="HAMP domain-like"/>
    <property type="match status" value="1"/>
</dbReference>